<keyword evidence="1" id="KW-1133">Transmembrane helix</keyword>
<dbReference type="InterPro" id="IPR006311">
    <property type="entry name" value="TAT_signal"/>
</dbReference>
<reference evidence="2" key="1">
    <citation type="submission" date="2020-02" db="EMBL/GenBank/DDBJ databases">
        <authorList>
            <person name="Meier V. D."/>
        </authorList>
    </citation>
    <scope>NUCLEOTIDE SEQUENCE</scope>
    <source>
        <strain evidence="2">AVDCRST_MAG10</strain>
    </source>
</reference>
<evidence type="ECO:0000256" key="1">
    <source>
        <dbReference type="SAM" id="Phobius"/>
    </source>
</evidence>
<gene>
    <name evidence="2" type="ORF">AVDCRST_MAG10-1693</name>
</gene>
<proteinExistence type="predicted"/>
<dbReference type="EMBL" id="CADCTB010000112">
    <property type="protein sequence ID" value="CAA9242837.1"/>
    <property type="molecule type" value="Genomic_DNA"/>
</dbReference>
<feature type="transmembrane region" description="Helical" evidence="1">
    <location>
        <begin position="22"/>
        <end position="42"/>
    </location>
</feature>
<protein>
    <recommendedName>
        <fullName evidence="3">Twin-arginine translocation signal domain-containing protein</fullName>
    </recommendedName>
</protein>
<dbReference type="PROSITE" id="PS51318">
    <property type="entry name" value="TAT"/>
    <property type="match status" value="1"/>
</dbReference>
<keyword evidence="1" id="KW-0812">Transmembrane</keyword>
<keyword evidence="1" id="KW-0472">Membrane</keyword>
<name>A0A6J4I6W1_9ACTN</name>
<organism evidence="2">
    <name type="scientific">uncultured Acidimicrobiales bacterium</name>
    <dbReference type="NCBI Taxonomy" id="310071"/>
    <lineage>
        <taxon>Bacteria</taxon>
        <taxon>Bacillati</taxon>
        <taxon>Actinomycetota</taxon>
        <taxon>Acidimicrobiia</taxon>
        <taxon>Acidimicrobiales</taxon>
        <taxon>environmental samples</taxon>
    </lineage>
</organism>
<sequence>MNKELAEAAATFFDSGSTRRSFLVRMAVVGSALTVAPLRFMLQPGTAYAAVCGPDSSCGGGYTAMCCTISGQNRCPPGSFAGGWWKADNSGLCCGNGARYYIDCNQICGQECTCRCASGTCDERKVCCNVFRYGQCHQEIACYGPIVCRVVSCNPPWTFDESCSGDVLVDNATAQHSAPCLSPGCQPAAATPAAPAQPPHLLQPVRDLLQSLGRILRPPGR</sequence>
<dbReference type="AlphaFoldDB" id="A0A6J4I6W1"/>
<evidence type="ECO:0000313" key="2">
    <source>
        <dbReference type="EMBL" id="CAA9242837.1"/>
    </source>
</evidence>
<accession>A0A6J4I6W1</accession>
<evidence type="ECO:0008006" key="3">
    <source>
        <dbReference type="Google" id="ProtNLM"/>
    </source>
</evidence>